<dbReference type="InterPro" id="IPR011009">
    <property type="entry name" value="Kinase-like_dom_sf"/>
</dbReference>
<dbReference type="Gene3D" id="3.90.1200.10">
    <property type="match status" value="1"/>
</dbReference>
<dbReference type="InterPro" id="IPR002575">
    <property type="entry name" value="Aminoglycoside_PTrfase"/>
</dbReference>
<feature type="domain" description="Aminoglycoside phosphotransferase" evidence="1">
    <location>
        <begin position="136"/>
        <end position="293"/>
    </location>
</feature>
<evidence type="ECO:0000259" key="1">
    <source>
        <dbReference type="Pfam" id="PF01636"/>
    </source>
</evidence>
<protein>
    <submittedName>
        <fullName evidence="2">Kinase-like domain-containing protein</fullName>
    </submittedName>
</protein>
<name>A0A5N7ARZ0_9EURO</name>
<evidence type="ECO:0000313" key="3">
    <source>
        <dbReference type="Proteomes" id="UP000326198"/>
    </source>
</evidence>
<keyword evidence="2" id="KW-0418">Kinase</keyword>
<dbReference type="SUPFAM" id="SSF56112">
    <property type="entry name" value="Protein kinase-like (PK-like)"/>
    <property type="match status" value="1"/>
</dbReference>
<evidence type="ECO:0000313" key="2">
    <source>
        <dbReference type="EMBL" id="KAE8372096.1"/>
    </source>
</evidence>
<proteinExistence type="predicted"/>
<gene>
    <name evidence="2" type="ORF">BDV26DRAFT_274806</name>
</gene>
<dbReference type="Proteomes" id="UP000326198">
    <property type="component" value="Unassembled WGS sequence"/>
</dbReference>
<reference evidence="2 3" key="1">
    <citation type="submission" date="2019-04" db="EMBL/GenBank/DDBJ databases">
        <title>Friends and foes A comparative genomics studyof 23 Aspergillus species from section Flavi.</title>
        <authorList>
            <consortium name="DOE Joint Genome Institute"/>
            <person name="Kjaerbolling I."/>
            <person name="Vesth T."/>
            <person name="Frisvad J.C."/>
            <person name="Nybo J.L."/>
            <person name="Theobald S."/>
            <person name="Kildgaard S."/>
            <person name="Isbrandt T."/>
            <person name="Kuo A."/>
            <person name="Sato A."/>
            <person name="Lyhne E.K."/>
            <person name="Kogle M.E."/>
            <person name="Wiebenga A."/>
            <person name="Kun R.S."/>
            <person name="Lubbers R.J."/>
            <person name="Makela M.R."/>
            <person name="Barry K."/>
            <person name="Chovatia M."/>
            <person name="Clum A."/>
            <person name="Daum C."/>
            <person name="Haridas S."/>
            <person name="He G."/>
            <person name="LaButti K."/>
            <person name="Lipzen A."/>
            <person name="Mondo S."/>
            <person name="Riley R."/>
            <person name="Salamov A."/>
            <person name="Simmons B.A."/>
            <person name="Magnuson J.K."/>
            <person name="Henrissat B."/>
            <person name="Mortensen U.H."/>
            <person name="Larsen T.O."/>
            <person name="Devries R.P."/>
            <person name="Grigoriev I.V."/>
            <person name="Machida M."/>
            <person name="Baker S.E."/>
            <person name="Andersen M.R."/>
        </authorList>
    </citation>
    <scope>NUCLEOTIDE SEQUENCE [LARGE SCALE GENOMIC DNA]</scope>
    <source>
        <strain evidence="2 3">IBT 29228</strain>
    </source>
</reference>
<organism evidence="2 3">
    <name type="scientific">Aspergillus bertholletiae</name>
    <dbReference type="NCBI Taxonomy" id="1226010"/>
    <lineage>
        <taxon>Eukaryota</taxon>
        <taxon>Fungi</taxon>
        <taxon>Dikarya</taxon>
        <taxon>Ascomycota</taxon>
        <taxon>Pezizomycotina</taxon>
        <taxon>Eurotiomycetes</taxon>
        <taxon>Eurotiomycetidae</taxon>
        <taxon>Eurotiales</taxon>
        <taxon>Aspergillaceae</taxon>
        <taxon>Aspergillus</taxon>
        <taxon>Aspergillus subgen. Circumdati</taxon>
    </lineage>
</organism>
<sequence length="364" mass="40822">MTITGLKTNSAIEAEILETLSHSPYACSALKQLSGGFSNFTYRGHTLNPLPDGSTSVCIKHGEEYFAEWKHVTASTIRCDAEQAIIQQVTQTHLQRVIYGDVSVRVPRLYHYFPQRNIQVGEDVNDSKTLPDSLQSLSLSSAVSIGQGLGRWLASFHTWARSQAITDLPTVIKDNTQLFDMLTGHIYHIISEECKNKEIGQYCKDRLLEVAEEGVGVVHGDFTNRNVLIQTSHKKDGPHVHLAIVDWEACRYGDQSWDIANFIASVYVPHRAYSVEVADPMLQAFIQGYGILGDEQVFRVAIQTGMYIFLWSWYARGQLTEEKAEDLIQLARCLLIKGCERDREWVKHSFLGCLLDGAAAGNEN</sequence>
<dbReference type="AlphaFoldDB" id="A0A5N7ARZ0"/>
<keyword evidence="2" id="KW-0808">Transferase</keyword>
<dbReference type="GO" id="GO:0016301">
    <property type="term" value="F:kinase activity"/>
    <property type="evidence" value="ECO:0007669"/>
    <property type="project" value="UniProtKB-KW"/>
</dbReference>
<dbReference type="Gene3D" id="3.30.200.20">
    <property type="entry name" value="Phosphorylase Kinase, domain 1"/>
    <property type="match status" value="1"/>
</dbReference>
<dbReference type="EMBL" id="ML736377">
    <property type="protein sequence ID" value="KAE8372096.1"/>
    <property type="molecule type" value="Genomic_DNA"/>
</dbReference>
<dbReference type="OrthoDB" id="25129at2759"/>
<accession>A0A5N7ARZ0</accession>
<keyword evidence="3" id="KW-1185">Reference proteome</keyword>
<dbReference type="Pfam" id="PF01636">
    <property type="entry name" value="APH"/>
    <property type="match status" value="1"/>
</dbReference>